<organism evidence="1 2">
    <name type="scientific">Microbulbifer epialgicus</name>
    <dbReference type="NCBI Taxonomy" id="393907"/>
    <lineage>
        <taxon>Bacteria</taxon>
        <taxon>Pseudomonadati</taxon>
        <taxon>Pseudomonadota</taxon>
        <taxon>Gammaproteobacteria</taxon>
        <taxon>Cellvibrionales</taxon>
        <taxon>Microbulbiferaceae</taxon>
        <taxon>Microbulbifer</taxon>
    </lineage>
</organism>
<sequence length="203" mass="22602">MTKLDAVNYMLVGIGEAPVNQLGEAFADARIAETILSQTNTTVQAKGWYFNTENHFKLSRSFYSELKLPKGTLSVDTGSTDVVQRGLYLYDNVNKTKKFQSDMVVHLVLEIAFEELPHEAMMAVLTTATRRFQQTTVGSVTLDKFLEENERKAHISLLQSESENAHHNLKENPEFRLSLRRDGGVSFSGADGYLASLYTSGGS</sequence>
<dbReference type="Proteomes" id="UP001569428">
    <property type="component" value="Unassembled WGS sequence"/>
</dbReference>
<reference evidence="1 2" key="1">
    <citation type="submission" date="2024-08" db="EMBL/GenBank/DDBJ databases">
        <authorList>
            <person name="Ishaq N."/>
        </authorList>
    </citation>
    <scope>NUCLEOTIDE SEQUENCE [LARGE SCALE GENOMIC DNA]</scope>
    <source>
        <strain evidence="1 2">DSM 18651</strain>
    </source>
</reference>
<dbReference type="RefSeq" id="WP_371839827.1">
    <property type="nucleotide sequence ID" value="NZ_JBGMEK010000035.1"/>
</dbReference>
<name>A0ABV4P2G7_9GAMM</name>
<evidence type="ECO:0000313" key="1">
    <source>
        <dbReference type="EMBL" id="MFA0812192.1"/>
    </source>
</evidence>
<gene>
    <name evidence="1" type="ORF">ACCI49_14860</name>
</gene>
<dbReference type="EMBL" id="JBGMEK010000035">
    <property type="protein sequence ID" value="MFA0812192.1"/>
    <property type="molecule type" value="Genomic_DNA"/>
</dbReference>
<evidence type="ECO:0000313" key="2">
    <source>
        <dbReference type="Proteomes" id="UP001569428"/>
    </source>
</evidence>
<dbReference type="Pfam" id="PF17212">
    <property type="entry name" value="Tube"/>
    <property type="match status" value="1"/>
</dbReference>
<keyword evidence="2" id="KW-1185">Reference proteome</keyword>
<dbReference type="InterPro" id="IPR033767">
    <property type="entry name" value="Tail_Gp11"/>
</dbReference>
<comment type="caution">
    <text evidence="1">The sequence shown here is derived from an EMBL/GenBank/DDBJ whole genome shotgun (WGS) entry which is preliminary data.</text>
</comment>
<proteinExistence type="predicted"/>
<protein>
    <submittedName>
        <fullName evidence="1">Uncharacterized protein</fullName>
    </submittedName>
</protein>
<accession>A0ABV4P2G7</accession>